<keyword evidence="6" id="KW-0694">RNA-binding</keyword>
<dbReference type="InterPro" id="IPR019307">
    <property type="entry name" value="RNA-bd_AU-1/RNase_E/G"/>
</dbReference>
<evidence type="ECO:0000256" key="5">
    <source>
        <dbReference type="ARBA" id="ARBA00022842"/>
    </source>
</evidence>
<dbReference type="EMBL" id="MF101452">
    <property type="protein sequence ID" value="ARW68428.1"/>
    <property type="molecule type" value="Genomic_DNA"/>
</dbReference>
<evidence type="ECO:0000256" key="2">
    <source>
        <dbReference type="ARBA" id="ARBA00005522"/>
    </source>
</evidence>
<dbReference type="GeneID" id="33361659"/>
<reference evidence="9" key="1">
    <citation type="journal article" date="2017" name="J. Phycol.">
        <title>Analysis of chloroplast genomes and a supermatrix inform reclassification of the Rhodomelaceae (Rhodophyta).</title>
        <authorList>
            <person name="Diaz-Tapia P."/>
            <person name="Maggs C.A."/>
            <person name="West J.A."/>
            <person name="Verbruggen H."/>
        </authorList>
    </citation>
    <scope>NUCLEOTIDE SEQUENCE</scope>
    <source>
        <strain evidence="9">PD1676</strain>
    </source>
</reference>
<comment type="similarity">
    <text evidence="2">Belongs to the RNase E/G family.</text>
</comment>
<comment type="function">
    <text evidence="7">Involved in intercistronic processing of primary transcripts from chloroplast operons. The endonucleolytic activity of the enzyme depends on the number of phosphates at the 5' end, is inhibited by structured RNA, and preferentially cleaves A/U-rich sequences.</text>
</comment>
<dbReference type="InterPro" id="IPR003029">
    <property type="entry name" value="S1_domain"/>
</dbReference>
<evidence type="ECO:0000256" key="4">
    <source>
        <dbReference type="ARBA" id="ARBA00022801"/>
    </source>
</evidence>
<dbReference type="SUPFAM" id="SSF50249">
    <property type="entry name" value="Nucleic acid-binding proteins"/>
    <property type="match status" value="1"/>
</dbReference>
<dbReference type="AlphaFoldDB" id="A0A1Z1MQT0"/>
<organism evidence="9">
    <name type="scientific">Taenioma perpusillum</name>
    <dbReference type="NCBI Taxonomy" id="210852"/>
    <lineage>
        <taxon>Eukaryota</taxon>
        <taxon>Rhodophyta</taxon>
        <taxon>Florideophyceae</taxon>
        <taxon>Rhodymeniophycidae</taxon>
        <taxon>Ceramiales</taxon>
        <taxon>Delesseriaceae</taxon>
        <taxon>Taenioma</taxon>
    </lineage>
</organism>
<dbReference type="InterPro" id="IPR012340">
    <property type="entry name" value="NA-bd_OB-fold"/>
</dbReference>
<comment type="cofactor">
    <cofactor evidence="1">
        <name>Mg(2+)</name>
        <dbReference type="ChEBI" id="CHEBI:18420"/>
    </cofactor>
</comment>
<accession>A0A1Z1MQT0</accession>
<dbReference type="CDD" id="cd04453">
    <property type="entry name" value="S1_RNase_E"/>
    <property type="match status" value="1"/>
</dbReference>
<dbReference type="GO" id="GO:0006364">
    <property type="term" value="P:rRNA processing"/>
    <property type="evidence" value="ECO:0007669"/>
    <property type="project" value="TreeGrafter"/>
</dbReference>
<dbReference type="GO" id="GO:0046872">
    <property type="term" value="F:metal ion binding"/>
    <property type="evidence" value="ECO:0007669"/>
    <property type="project" value="UniProtKB-KW"/>
</dbReference>
<keyword evidence="5" id="KW-0460">Magnesium</keyword>
<dbReference type="GO" id="GO:0004540">
    <property type="term" value="F:RNA nuclease activity"/>
    <property type="evidence" value="ECO:0007669"/>
    <property type="project" value="InterPro"/>
</dbReference>
<dbReference type="RefSeq" id="YP_009399031.1">
    <property type="nucleotide sequence ID" value="NC_035295.1"/>
</dbReference>
<evidence type="ECO:0000313" key="9">
    <source>
        <dbReference type="EMBL" id="ARW68428.1"/>
    </source>
</evidence>
<protein>
    <submittedName>
        <fullName evidence="9">Ribonuclease E</fullName>
    </submittedName>
</protein>
<proteinExistence type="inferred from homology"/>
<gene>
    <name evidence="9" type="primary">rne</name>
</gene>
<evidence type="ECO:0000256" key="3">
    <source>
        <dbReference type="ARBA" id="ARBA00022723"/>
    </source>
</evidence>
<sequence length="510" mass="60217">MVKKIIISYFSNIAAILNNDKIEEIIVANQEYQVNDIYIGVVHKIFSSINAAFIKLGRYGKSGFIHISDIKFLKRGRQTYNVSNILTVNQFILVQVIKEPTLNKGPRLTSNIHLHGRYLVLMPFCNTISISYKVYDESEKMYLYSLALLIKPENMGLLIKSYAQGIKEKVIIQDLYALQKEWFFIEKTFIQSSYPGLIYKDEDLVKKIVRDSYELEIKKIIVDSDYALRKLYYYLNKYNIINSRIDTKLQLYNKSNCILEQFNINKFIKEALQPKVNLFLGGYIVIESYEALTVIDVNSGSFNKSDSSRETILRTNFYAAIEISYQLKVRNINGTIIVDFIDMYSQKDQLQLLEHFNRLLLYDSARPQIIQLSELGFVELTRRRRGQSLQEVFNNTHTNYPSFYLNKQLSDNYYYKVNNSQKLLTDNKKICNLFFNKKFCSNTILKKKIFYIDNILYDKYFLFLDKKYPVYYFNPRANYILPVFFLHKFDSLIKQIKKIDISKSIYRIYS</sequence>
<name>A0A1Z1MQT0_9FLOR</name>
<dbReference type="GO" id="GO:0016787">
    <property type="term" value="F:hydrolase activity"/>
    <property type="evidence" value="ECO:0007669"/>
    <property type="project" value="UniProtKB-KW"/>
</dbReference>
<dbReference type="PROSITE" id="PS50126">
    <property type="entry name" value="S1"/>
    <property type="match status" value="1"/>
</dbReference>
<evidence type="ECO:0000256" key="1">
    <source>
        <dbReference type="ARBA" id="ARBA00001946"/>
    </source>
</evidence>
<keyword evidence="9" id="KW-0934">Plastid</keyword>
<dbReference type="InterPro" id="IPR004659">
    <property type="entry name" value="RNase_E/G"/>
</dbReference>
<dbReference type="GO" id="GO:0005737">
    <property type="term" value="C:cytoplasm"/>
    <property type="evidence" value="ECO:0007669"/>
    <property type="project" value="TreeGrafter"/>
</dbReference>
<dbReference type="Pfam" id="PF10150">
    <property type="entry name" value="RNase_E_G"/>
    <property type="match status" value="1"/>
</dbReference>
<feature type="domain" description="S1 motif" evidence="8">
    <location>
        <begin position="35"/>
        <end position="111"/>
    </location>
</feature>
<dbReference type="NCBIfam" id="TIGR00757">
    <property type="entry name" value="RNaseEG"/>
    <property type="match status" value="1"/>
</dbReference>
<evidence type="ECO:0000256" key="6">
    <source>
        <dbReference type="ARBA" id="ARBA00022884"/>
    </source>
</evidence>
<dbReference type="SMART" id="SM00316">
    <property type="entry name" value="S1"/>
    <property type="match status" value="1"/>
</dbReference>
<keyword evidence="3" id="KW-0479">Metal-binding</keyword>
<dbReference type="PANTHER" id="PTHR30001">
    <property type="entry name" value="RIBONUCLEASE"/>
    <property type="match status" value="1"/>
</dbReference>
<dbReference type="Gene3D" id="2.40.50.140">
    <property type="entry name" value="Nucleic acid-binding proteins"/>
    <property type="match status" value="1"/>
</dbReference>
<evidence type="ECO:0000256" key="7">
    <source>
        <dbReference type="ARBA" id="ARBA00023436"/>
    </source>
</evidence>
<dbReference type="PANTHER" id="PTHR30001:SF0">
    <property type="entry name" value="RIBONUCLEASE G"/>
    <property type="match status" value="1"/>
</dbReference>
<evidence type="ECO:0000259" key="8">
    <source>
        <dbReference type="PROSITE" id="PS50126"/>
    </source>
</evidence>
<keyword evidence="9" id="KW-0150">Chloroplast</keyword>
<dbReference type="GO" id="GO:0003723">
    <property type="term" value="F:RNA binding"/>
    <property type="evidence" value="ECO:0007669"/>
    <property type="project" value="UniProtKB-KW"/>
</dbReference>
<keyword evidence="4" id="KW-0378">Hydrolase</keyword>
<geneLocation type="chloroplast" evidence="9"/>